<evidence type="ECO:0000313" key="4">
    <source>
        <dbReference type="Proteomes" id="UP000295371"/>
    </source>
</evidence>
<dbReference type="AlphaFoldDB" id="A0A4R7J6B0"/>
<organism evidence="3 4">
    <name type="scientific">Naumannella halotolerans</name>
    <dbReference type="NCBI Taxonomy" id="993414"/>
    <lineage>
        <taxon>Bacteria</taxon>
        <taxon>Bacillati</taxon>
        <taxon>Actinomycetota</taxon>
        <taxon>Actinomycetes</taxon>
        <taxon>Propionibacteriales</taxon>
        <taxon>Propionibacteriaceae</taxon>
        <taxon>Naumannella</taxon>
    </lineage>
</organism>
<evidence type="ECO:0000313" key="3">
    <source>
        <dbReference type="EMBL" id="TDT32922.1"/>
    </source>
</evidence>
<gene>
    <name evidence="3" type="ORF">CLV29_0513</name>
</gene>
<protein>
    <submittedName>
        <fullName evidence="3">Uncharacterized protein YndB with AHSA1/START domain</fullName>
    </submittedName>
</protein>
<feature type="domain" description="Activator of Hsp90 ATPase homologue 1/2-like C-terminal" evidence="2">
    <location>
        <begin position="19"/>
        <end position="153"/>
    </location>
</feature>
<accession>A0A4R7J6B0</accession>
<dbReference type="InterPro" id="IPR013538">
    <property type="entry name" value="ASHA1/2-like_C"/>
</dbReference>
<dbReference type="Proteomes" id="UP000295371">
    <property type="component" value="Unassembled WGS sequence"/>
</dbReference>
<comment type="similarity">
    <text evidence="1">Belongs to the AHA1 family.</text>
</comment>
<dbReference type="SUPFAM" id="SSF55961">
    <property type="entry name" value="Bet v1-like"/>
    <property type="match status" value="1"/>
</dbReference>
<dbReference type="Pfam" id="PF08327">
    <property type="entry name" value="AHSA1"/>
    <property type="match status" value="1"/>
</dbReference>
<evidence type="ECO:0000256" key="1">
    <source>
        <dbReference type="ARBA" id="ARBA00006817"/>
    </source>
</evidence>
<comment type="caution">
    <text evidence="3">The sequence shown here is derived from an EMBL/GenBank/DDBJ whole genome shotgun (WGS) entry which is preliminary data.</text>
</comment>
<sequence length="156" mass="16960">MHEPDNGTVGVVHHRQTIDAPVDRVWEALTTPGAIGDWWGHPASFPDGMVTGATGTFELVGEGLMPIRVERAEPPRQLTFWWGEPGDERPGDTASRIDFTLSPGDPAGTEVLVTERLPSGSRDGTGVPDPTPELQLAQLQGWQKVLGELETYLRRG</sequence>
<name>A0A4R7J6B0_9ACTN</name>
<evidence type="ECO:0000259" key="2">
    <source>
        <dbReference type="Pfam" id="PF08327"/>
    </source>
</evidence>
<dbReference type="OrthoDB" id="3365660at2"/>
<proteinExistence type="inferred from homology"/>
<dbReference type="EMBL" id="SOAW01000001">
    <property type="protein sequence ID" value="TDT32922.1"/>
    <property type="molecule type" value="Genomic_DNA"/>
</dbReference>
<dbReference type="RefSeq" id="WP_133753504.1">
    <property type="nucleotide sequence ID" value="NZ_SOAW01000001.1"/>
</dbReference>
<reference evidence="3 4" key="1">
    <citation type="submission" date="2019-03" db="EMBL/GenBank/DDBJ databases">
        <title>Genomic Encyclopedia of Archaeal and Bacterial Type Strains, Phase II (KMG-II): from individual species to whole genera.</title>
        <authorList>
            <person name="Goeker M."/>
        </authorList>
    </citation>
    <scope>NUCLEOTIDE SEQUENCE [LARGE SCALE GENOMIC DNA]</scope>
    <source>
        <strain evidence="3 4">DSM 24323</strain>
    </source>
</reference>
<dbReference type="InterPro" id="IPR023393">
    <property type="entry name" value="START-like_dom_sf"/>
</dbReference>
<keyword evidence="4" id="KW-1185">Reference proteome</keyword>
<dbReference type="Gene3D" id="3.30.530.20">
    <property type="match status" value="1"/>
</dbReference>